<dbReference type="PROSITE" id="PS50075">
    <property type="entry name" value="CARRIER"/>
    <property type="match status" value="1"/>
</dbReference>
<dbReference type="InterPro" id="IPR020806">
    <property type="entry name" value="PKS_PP-bd"/>
</dbReference>
<dbReference type="Pfam" id="PF14765">
    <property type="entry name" value="PS-DH"/>
    <property type="match status" value="1"/>
</dbReference>
<dbReference type="InterPro" id="IPR014043">
    <property type="entry name" value="Acyl_transferase_dom"/>
</dbReference>
<dbReference type="InterPro" id="IPR009081">
    <property type="entry name" value="PP-bd_ACP"/>
</dbReference>
<dbReference type="InterPro" id="IPR032821">
    <property type="entry name" value="PKS_assoc"/>
</dbReference>
<dbReference type="Gene3D" id="3.40.47.10">
    <property type="match status" value="1"/>
</dbReference>
<dbReference type="InterPro" id="IPR036736">
    <property type="entry name" value="ACP-like_sf"/>
</dbReference>
<evidence type="ECO:0000256" key="1">
    <source>
        <dbReference type="ARBA" id="ARBA00022450"/>
    </source>
</evidence>
<dbReference type="GO" id="GO:0031177">
    <property type="term" value="F:phosphopantetheine binding"/>
    <property type="evidence" value="ECO:0007669"/>
    <property type="project" value="InterPro"/>
</dbReference>
<dbReference type="InterPro" id="IPR016039">
    <property type="entry name" value="Thiolase-like"/>
</dbReference>
<dbReference type="CDD" id="cd05195">
    <property type="entry name" value="enoyl_red"/>
    <property type="match status" value="1"/>
</dbReference>
<dbReference type="SUPFAM" id="SSF55048">
    <property type="entry name" value="Probable ACP-binding domain of malonyl-CoA ACP transacylase"/>
    <property type="match status" value="1"/>
</dbReference>
<evidence type="ECO:0000313" key="11">
    <source>
        <dbReference type="EMBL" id="REH28610.1"/>
    </source>
</evidence>
<dbReference type="Gene3D" id="3.30.70.3290">
    <property type="match status" value="1"/>
</dbReference>
<feature type="active site" description="Proton acceptor; for dehydratase activity" evidence="7">
    <location>
        <position position="899"/>
    </location>
</feature>
<proteinExistence type="predicted"/>
<feature type="domain" description="Ketosynthase family 3 (KS3)" evidence="9">
    <location>
        <begin position="5"/>
        <end position="417"/>
    </location>
</feature>
<feature type="region of interest" description="N-terminal hotdog fold" evidence="7">
    <location>
        <begin position="867"/>
        <end position="994"/>
    </location>
</feature>
<dbReference type="SMART" id="SM00826">
    <property type="entry name" value="PKS_DH"/>
    <property type="match status" value="1"/>
</dbReference>
<evidence type="ECO:0000256" key="2">
    <source>
        <dbReference type="ARBA" id="ARBA00022553"/>
    </source>
</evidence>
<evidence type="ECO:0000259" key="9">
    <source>
        <dbReference type="PROSITE" id="PS52004"/>
    </source>
</evidence>
<dbReference type="Gene3D" id="3.10.129.110">
    <property type="entry name" value="Polyketide synthase dehydratase"/>
    <property type="match status" value="1"/>
</dbReference>
<organism evidence="11 12">
    <name type="scientific">Kutzneria buriramensis</name>
    <dbReference type="NCBI Taxonomy" id="1045776"/>
    <lineage>
        <taxon>Bacteria</taxon>
        <taxon>Bacillati</taxon>
        <taxon>Actinomycetota</taxon>
        <taxon>Actinomycetes</taxon>
        <taxon>Pseudonocardiales</taxon>
        <taxon>Pseudonocardiaceae</taxon>
        <taxon>Kutzneria</taxon>
    </lineage>
</organism>
<dbReference type="InterPro" id="IPR016036">
    <property type="entry name" value="Malonyl_transacylase_ACP-bd"/>
</dbReference>
<dbReference type="GO" id="GO:0016491">
    <property type="term" value="F:oxidoreductase activity"/>
    <property type="evidence" value="ECO:0007669"/>
    <property type="project" value="InterPro"/>
</dbReference>
<dbReference type="Gene3D" id="3.40.366.10">
    <property type="entry name" value="Malonyl-Coenzyme A Acyl Carrier Protein, domain 2"/>
    <property type="match status" value="1"/>
</dbReference>
<dbReference type="GO" id="GO:0004312">
    <property type="term" value="F:fatty acid synthase activity"/>
    <property type="evidence" value="ECO:0007669"/>
    <property type="project" value="TreeGrafter"/>
</dbReference>
<dbReference type="Pfam" id="PF08659">
    <property type="entry name" value="KR"/>
    <property type="match status" value="1"/>
</dbReference>
<keyword evidence="5" id="KW-0511">Multifunctional enzyme</keyword>
<dbReference type="Gene3D" id="3.40.50.720">
    <property type="entry name" value="NAD(P)-binding Rossmann-like Domain"/>
    <property type="match status" value="3"/>
</dbReference>
<dbReference type="SMART" id="SM00827">
    <property type="entry name" value="PKS_AT"/>
    <property type="match status" value="1"/>
</dbReference>
<dbReference type="SMART" id="SM00822">
    <property type="entry name" value="PKS_KR"/>
    <property type="match status" value="1"/>
</dbReference>
<dbReference type="PROSITE" id="PS52019">
    <property type="entry name" value="PKS_MFAS_DH"/>
    <property type="match status" value="1"/>
</dbReference>
<dbReference type="Gene3D" id="3.90.180.10">
    <property type="entry name" value="Medium-chain alcohol dehydrogenases, catalytic domain"/>
    <property type="match status" value="1"/>
</dbReference>
<feature type="region of interest" description="C-terminal hotdog fold" evidence="7">
    <location>
        <begin position="1005"/>
        <end position="1145"/>
    </location>
</feature>
<evidence type="ECO:0000259" key="8">
    <source>
        <dbReference type="PROSITE" id="PS50075"/>
    </source>
</evidence>
<dbReference type="InterPro" id="IPR049552">
    <property type="entry name" value="PKS_DH_N"/>
</dbReference>
<evidence type="ECO:0000256" key="5">
    <source>
        <dbReference type="ARBA" id="ARBA00023268"/>
    </source>
</evidence>
<dbReference type="InterPro" id="IPR020843">
    <property type="entry name" value="ER"/>
</dbReference>
<dbReference type="InterPro" id="IPR016035">
    <property type="entry name" value="Acyl_Trfase/lysoPLipase"/>
</dbReference>
<dbReference type="InterPro" id="IPR057326">
    <property type="entry name" value="KR_dom"/>
</dbReference>
<dbReference type="SUPFAM" id="SSF51735">
    <property type="entry name" value="NAD(P)-binding Rossmann-fold domains"/>
    <property type="match status" value="3"/>
</dbReference>
<protein>
    <submittedName>
        <fullName evidence="11">Phthiocerol/phenolphthiocerol synthesis type-I polyketide synthase C</fullName>
    </submittedName>
</protein>
<reference evidence="11 12" key="1">
    <citation type="submission" date="2018-08" db="EMBL/GenBank/DDBJ databases">
        <title>Genomic Encyclopedia of Archaeal and Bacterial Type Strains, Phase II (KMG-II): from individual species to whole genera.</title>
        <authorList>
            <person name="Goeker M."/>
        </authorList>
    </citation>
    <scope>NUCLEOTIDE SEQUENCE [LARGE SCALE GENOMIC DNA]</scope>
    <source>
        <strain evidence="11 12">DSM 45791</strain>
    </source>
</reference>
<dbReference type="SMART" id="SM01294">
    <property type="entry name" value="PKS_PP_betabranch"/>
    <property type="match status" value="1"/>
</dbReference>
<evidence type="ECO:0000259" key="10">
    <source>
        <dbReference type="PROSITE" id="PS52019"/>
    </source>
</evidence>
<evidence type="ECO:0000313" key="12">
    <source>
        <dbReference type="Proteomes" id="UP000256269"/>
    </source>
</evidence>
<dbReference type="GO" id="GO:0006633">
    <property type="term" value="P:fatty acid biosynthetic process"/>
    <property type="evidence" value="ECO:0007669"/>
    <property type="project" value="TreeGrafter"/>
</dbReference>
<dbReference type="InterPro" id="IPR020807">
    <property type="entry name" value="PKS_DH"/>
</dbReference>
<dbReference type="Proteomes" id="UP000256269">
    <property type="component" value="Unassembled WGS sequence"/>
</dbReference>
<feature type="domain" description="Carrier" evidence="8">
    <location>
        <begin position="1956"/>
        <end position="2032"/>
    </location>
</feature>
<dbReference type="InterPro" id="IPR013154">
    <property type="entry name" value="ADH-like_N"/>
</dbReference>
<dbReference type="InterPro" id="IPR014031">
    <property type="entry name" value="Ketoacyl_synth_C"/>
</dbReference>
<dbReference type="SUPFAM" id="SSF53901">
    <property type="entry name" value="Thiolase-like"/>
    <property type="match status" value="1"/>
</dbReference>
<gene>
    <name evidence="11" type="ORF">BCF44_12652</name>
</gene>
<dbReference type="SUPFAM" id="SSF50129">
    <property type="entry name" value="GroES-like"/>
    <property type="match status" value="1"/>
</dbReference>
<dbReference type="InterPro" id="IPR013968">
    <property type="entry name" value="PKS_KR"/>
</dbReference>
<dbReference type="Pfam" id="PF00698">
    <property type="entry name" value="Acyl_transf_1"/>
    <property type="match status" value="1"/>
</dbReference>
<evidence type="ECO:0000256" key="4">
    <source>
        <dbReference type="ARBA" id="ARBA00022857"/>
    </source>
</evidence>
<sequence>MTAKRIPVAVVGMAGRFPGARNVEEFWRLLVDRRDMIEAPPAGRTRLGRPVGNLPAQGGFLPDIDRFDAAFFNISPREAAVIDPQQRLMLETAWHAIEDSGTRAQDLRGSSTGVWMGGLWHDYELLRKDAGEQATRHSIFGGSLDMLAARVSYFLGLRGPSLTVESSCSSSLVAVHLACQALASGEVDGALVGGCNLVLSQEVSAGLAEFGGLSPTGRCRPFGVGADGFVRGEGVAVVHLKTLAAARRDGDRVRAVIAASAVNNDGGGESLVTPSPHAQEQLLRGVYGADGVAPELVDYVEAHGTGTLRGDPIEAVALGRVLGRGDAPLPIGSVKGNIGHLEPAAGLAGLVKAVLCLENQMVPPSLHADVTNPSIDLDGLGLRVANTPVALDPERDVHIGVNSFGWGGTNAHVVLRREHGETPPANPACAGPPTVRLSAHSSEVLEVRERDVMGVLDNSRGLAEASALADTLAWRRDHFAERVALTVTSDQPDGPRLIDRVAGRARTPQLVAFAFPGQGAQWNGMGAGLYGVDDAFTRTLDRCAEALLSETGWDVRESLCDGQADRPSEPVDRIQPASWAMAVALASAWRNAGVRPDVLVGHSQGEIAAATDAGILSIADGAAVVARRSRILRAVAGRGRMLMVDMDLDAATRALAGFEKTVSIAAHNGPRSCVLAGDGEYVLLLKEILDAQDVYCRLIDVDYASHSPQVEPLLADIRAALASLQPRPGHTPLLSTVTLRREAGDRWGGSYWAENLRSRVRFAEAVSQLVDDGLSHVVEVSPHPVLGPALNEIVARAERQPAVLETLRRGARSSRDFAVASARAWVSGLAANGPQPRSRPAAALPAYPFGGRRYWVAEESGGGRAASPARLTLLPTPVPGLSTATTQLGVAGSRWLADHRVEDEIVVPAGAYLNILAAAADAENPLGRLHLTDLVFTTPLLVGTAPTTVAITWRRADGGASVSLRSQGEAGDGDQAARWTEHLHGRNRLHTTALPAADFPSSILSTVPDREDLFYQSCAARGLRYGPAFRTVTSVRRAADEALVSLSLPGSVAADPDAGTLHSVLWDGILQAGLAVEPIETAVLPAGLTEVSLDLLKPGAVRELWAHARRSRPGHYDIAIFDADRKHVGHVHGLRLAPLASGAEQPEDDVFSLRLEESPTLPQARETMAETTAVVCGLRTTAGRVRELACALGTRHSVFEDDQDALNHLAAVRADHVLFVAPEGDEGTGAARLGILCLARVVGHLAEANHETRLTVVTVNGLATESAGPPDACATQYLGLVGVVQTEHPRLQARLIDLDPEGEPATPAMIDGDDDIVAFRGGRRFVGRRRRGSLPGPPVTWANRSRQPFALVARTPGRLDSVVGRFFARTRPAVGQVEVEVAAAALNFLDVVKAMGVYPDRSDEGRLGLECVGTVVAVGDDVRDVAPGDRVIACAERALASHVIVDRRHLVHAPASLDDAVAAALPIAYVTAWYSLVDVASVAAGETVLVHSAAGGVGQAAIHVARSRGARVIGTAGSDTKRALVRSLGVDHVFDSRDGNWPDRVREVAPEGVDVVLNSLPGEAIQAGLAVLAADGRFVELGKRDLYANSAVELAPFRNAVSMTAVDVLGMMRRRPGRFERVLRTVMAAVDEGVLPLLPVTSYAFADAERALRDMASGQTTGKLVLENPAGLPAVQPRPLAQGRFPSPGTHLITGGLGALGLSLAEFLVAHGVQDLVLLGRTPPADSARRRVEGLRAAGCRVETVAADVADAGQLAEALANVRALGMPPICGVFHLAGVLADATLTEIDRDDLDAVLAPKVAGVINLDQLTIDDPVEWFVCFSSVAAFVGSPGQGAYAAANAFLDGLMTRRRATGRSGLSIQWGPVADVGLAAVDGIRGDRLENRGLAGRTVNTCWPAMLRFLERDDTVVAYAGLDPHQWSQSYPATAALTSWRALLDEASPEPPVFGAATAHPKVSRTQVSDIVRASAADVLRMQDDIEDDVPLRTLGLDSLMSLELRNVLEAKLGTKLSPTLLWKFPSIRALSGALADLVPADTEEPGDG</sequence>
<dbReference type="InterPro" id="IPR011032">
    <property type="entry name" value="GroES-like_sf"/>
</dbReference>
<dbReference type="Pfam" id="PF02801">
    <property type="entry name" value="Ketoacyl-synt_C"/>
    <property type="match status" value="1"/>
</dbReference>
<feature type="domain" description="PKS/mFAS DH" evidence="10">
    <location>
        <begin position="867"/>
        <end position="1145"/>
    </location>
</feature>
<dbReference type="CDD" id="cd00833">
    <property type="entry name" value="PKS"/>
    <property type="match status" value="1"/>
</dbReference>
<dbReference type="InterPro" id="IPR049900">
    <property type="entry name" value="PKS_mFAS_DH"/>
</dbReference>
<evidence type="ECO:0000256" key="7">
    <source>
        <dbReference type="PROSITE-ProRule" id="PRU01363"/>
    </source>
</evidence>
<keyword evidence="6" id="KW-0012">Acyltransferase</keyword>
<dbReference type="Pfam" id="PF08240">
    <property type="entry name" value="ADH_N"/>
    <property type="match status" value="1"/>
</dbReference>
<dbReference type="InterPro" id="IPR049551">
    <property type="entry name" value="PKS_DH_C"/>
</dbReference>
<dbReference type="InterPro" id="IPR013149">
    <property type="entry name" value="ADH-like_C"/>
</dbReference>
<dbReference type="Pfam" id="PF00107">
    <property type="entry name" value="ADH_zinc_N"/>
    <property type="match status" value="1"/>
</dbReference>
<dbReference type="PANTHER" id="PTHR43775">
    <property type="entry name" value="FATTY ACID SYNTHASE"/>
    <property type="match status" value="1"/>
</dbReference>
<dbReference type="SUPFAM" id="SSF47336">
    <property type="entry name" value="ACP-like"/>
    <property type="match status" value="1"/>
</dbReference>
<dbReference type="SUPFAM" id="SSF52151">
    <property type="entry name" value="FabD/lysophospholipase-like"/>
    <property type="match status" value="1"/>
</dbReference>
<dbReference type="Pfam" id="PF00109">
    <property type="entry name" value="ketoacyl-synt"/>
    <property type="match status" value="1"/>
</dbReference>
<accession>A0A3E0GUN4</accession>
<dbReference type="GO" id="GO:0005737">
    <property type="term" value="C:cytoplasm"/>
    <property type="evidence" value="ECO:0007669"/>
    <property type="project" value="TreeGrafter"/>
</dbReference>
<name>A0A3E0GUN4_9PSEU</name>
<dbReference type="InterPro" id="IPR050091">
    <property type="entry name" value="PKS_NRPS_Biosynth_Enz"/>
</dbReference>
<keyword evidence="12" id="KW-1185">Reference proteome</keyword>
<keyword evidence="2" id="KW-0597">Phosphoprotein</keyword>
<evidence type="ECO:0000256" key="6">
    <source>
        <dbReference type="ARBA" id="ARBA00023315"/>
    </source>
</evidence>
<comment type="caution">
    <text evidence="11">The sequence shown here is derived from an EMBL/GenBank/DDBJ whole genome shotgun (WGS) entry which is preliminary data.</text>
</comment>
<dbReference type="Pfam" id="PF00550">
    <property type="entry name" value="PP-binding"/>
    <property type="match status" value="1"/>
</dbReference>
<dbReference type="SMART" id="SM00829">
    <property type="entry name" value="PKS_ER"/>
    <property type="match status" value="1"/>
</dbReference>
<dbReference type="PROSITE" id="PS52004">
    <property type="entry name" value="KS3_2"/>
    <property type="match status" value="1"/>
</dbReference>
<keyword evidence="4" id="KW-0521">NADP</keyword>
<dbReference type="FunFam" id="3.40.50.720:FF:000209">
    <property type="entry name" value="Polyketide synthase Pks12"/>
    <property type="match status" value="1"/>
</dbReference>
<keyword evidence="3" id="KW-0808">Transferase</keyword>
<dbReference type="InterPro" id="IPR036291">
    <property type="entry name" value="NAD(P)-bd_dom_sf"/>
</dbReference>
<dbReference type="GO" id="GO:0005886">
    <property type="term" value="C:plasma membrane"/>
    <property type="evidence" value="ECO:0007669"/>
    <property type="project" value="TreeGrafter"/>
</dbReference>
<dbReference type="Pfam" id="PF16197">
    <property type="entry name" value="KAsynt_C_assoc"/>
    <property type="match status" value="1"/>
</dbReference>
<dbReference type="InterPro" id="IPR042104">
    <property type="entry name" value="PKS_dehydratase_sf"/>
</dbReference>
<dbReference type="GO" id="GO:0071770">
    <property type="term" value="P:DIM/DIP cell wall layer assembly"/>
    <property type="evidence" value="ECO:0007669"/>
    <property type="project" value="TreeGrafter"/>
</dbReference>
<evidence type="ECO:0000256" key="3">
    <source>
        <dbReference type="ARBA" id="ARBA00022679"/>
    </source>
</evidence>
<feature type="active site" description="Proton donor; for dehydratase activity" evidence="7">
    <location>
        <position position="1067"/>
    </location>
</feature>
<dbReference type="Pfam" id="PF21089">
    <property type="entry name" value="PKS_DH_N"/>
    <property type="match status" value="1"/>
</dbReference>
<dbReference type="Gene3D" id="1.10.1200.10">
    <property type="entry name" value="ACP-like"/>
    <property type="match status" value="1"/>
</dbReference>
<dbReference type="PANTHER" id="PTHR43775:SF37">
    <property type="entry name" value="SI:DKEY-61P9.11"/>
    <property type="match status" value="1"/>
</dbReference>
<dbReference type="SMART" id="SM00823">
    <property type="entry name" value="PKS_PP"/>
    <property type="match status" value="1"/>
</dbReference>
<dbReference type="EMBL" id="QUNO01000026">
    <property type="protein sequence ID" value="REH28610.1"/>
    <property type="molecule type" value="Genomic_DNA"/>
</dbReference>
<dbReference type="InterPro" id="IPR014030">
    <property type="entry name" value="Ketoacyl_synth_N"/>
</dbReference>
<dbReference type="SMART" id="SM00825">
    <property type="entry name" value="PKS_KS"/>
    <property type="match status" value="1"/>
</dbReference>
<keyword evidence="1" id="KW-0596">Phosphopantetheine</keyword>
<dbReference type="InterPro" id="IPR001227">
    <property type="entry name" value="Ac_transferase_dom_sf"/>
</dbReference>
<dbReference type="InterPro" id="IPR020841">
    <property type="entry name" value="PKS_Beta-ketoAc_synthase_dom"/>
</dbReference>